<feature type="compositionally biased region" description="Gly residues" evidence="1">
    <location>
        <begin position="66"/>
        <end position="78"/>
    </location>
</feature>
<dbReference type="EMBL" id="BMPI01000015">
    <property type="protein sequence ID" value="GGM31736.1"/>
    <property type="molecule type" value="Genomic_DNA"/>
</dbReference>
<evidence type="ECO:0000313" key="3">
    <source>
        <dbReference type="EMBL" id="GGM31736.1"/>
    </source>
</evidence>
<dbReference type="RefSeq" id="WP_190251009.1">
    <property type="nucleotide sequence ID" value="NZ_BMPI01000015.1"/>
</dbReference>
<keyword evidence="4" id="KW-1185">Reference proteome</keyword>
<name>A0A917TQJ2_9ACTN</name>
<reference evidence="3" key="2">
    <citation type="submission" date="2020-09" db="EMBL/GenBank/DDBJ databases">
        <authorList>
            <person name="Sun Q."/>
            <person name="Ohkuma M."/>
        </authorList>
    </citation>
    <scope>NUCLEOTIDE SEQUENCE</scope>
    <source>
        <strain evidence="3">JCM 19831</strain>
    </source>
</reference>
<feature type="transmembrane region" description="Helical" evidence="2">
    <location>
        <begin position="43"/>
        <end position="64"/>
    </location>
</feature>
<dbReference type="Proteomes" id="UP000642070">
    <property type="component" value="Unassembled WGS sequence"/>
</dbReference>
<sequence>MDQEFRSRLVQELEAEPEPPIGDLVGASVRQGRRLRTFRRVQTGGVAVAVLAVVAVAAVVASGATGGAPGVQAGGPGIGSTERTVPPRAYPSFDPSQKLVPWQPPAGAPATGPQVAATPAGVLELLLSLLPEGPTGAYAGNDDLLVQTYLDPGDGQGMLRVNVSKVVGSGDTVPPGEAEARCRTMGLDACPSPDEGVSYRAPLDNGGEIVVRQFTGNCIQHAVVEVTRADGIRVQVNIASCLAWDGTRNPPAPPALTIQQAAGIALDPRWNVTLARSIVDAGAARFPNLPELA</sequence>
<accession>A0A917TQJ2</accession>
<evidence type="ECO:0000313" key="4">
    <source>
        <dbReference type="Proteomes" id="UP000642070"/>
    </source>
</evidence>
<keyword evidence="2" id="KW-0812">Transmembrane</keyword>
<comment type="caution">
    <text evidence="3">The sequence shown here is derived from an EMBL/GenBank/DDBJ whole genome shotgun (WGS) entry which is preliminary data.</text>
</comment>
<organism evidence="3 4">
    <name type="scientific">Dactylosporangium sucinum</name>
    <dbReference type="NCBI Taxonomy" id="1424081"/>
    <lineage>
        <taxon>Bacteria</taxon>
        <taxon>Bacillati</taxon>
        <taxon>Actinomycetota</taxon>
        <taxon>Actinomycetes</taxon>
        <taxon>Micromonosporales</taxon>
        <taxon>Micromonosporaceae</taxon>
        <taxon>Dactylosporangium</taxon>
    </lineage>
</organism>
<feature type="region of interest" description="Disordered" evidence="1">
    <location>
        <begin position="66"/>
        <end position="89"/>
    </location>
</feature>
<proteinExistence type="predicted"/>
<evidence type="ECO:0000256" key="1">
    <source>
        <dbReference type="SAM" id="MobiDB-lite"/>
    </source>
</evidence>
<dbReference type="AlphaFoldDB" id="A0A917TQJ2"/>
<keyword evidence="2" id="KW-0472">Membrane</keyword>
<reference evidence="3" key="1">
    <citation type="journal article" date="2014" name="Int. J. Syst. Evol. Microbiol.">
        <title>Complete genome sequence of Corynebacterium casei LMG S-19264T (=DSM 44701T), isolated from a smear-ripened cheese.</title>
        <authorList>
            <consortium name="US DOE Joint Genome Institute (JGI-PGF)"/>
            <person name="Walter F."/>
            <person name="Albersmeier A."/>
            <person name="Kalinowski J."/>
            <person name="Ruckert C."/>
        </authorList>
    </citation>
    <scope>NUCLEOTIDE SEQUENCE</scope>
    <source>
        <strain evidence="3">JCM 19831</strain>
    </source>
</reference>
<keyword evidence="2" id="KW-1133">Transmembrane helix</keyword>
<evidence type="ECO:0000256" key="2">
    <source>
        <dbReference type="SAM" id="Phobius"/>
    </source>
</evidence>
<gene>
    <name evidence="3" type="ORF">GCM10007977_036160</name>
</gene>
<protein>
    <submittedName>
        <fullName evidence="3">Uncharacterized protein</fullName>
    </submittedName>
</protein>